<evidence type="ECO:0000313" key="2">
    <source>
        <dbReference type="Proteomes" id="UP000655443"/>
    </source>
</evidence>
<dbReference type="Proteomes" id="UP000655443">
    <property type="component" value="Unassembled WGS sequence"/>
</dbReference>
<sequence length="103" mass="11488">MFIFAARLDGPHVFTRNVVTSVRRHGSTRLEQAAPVGGQDLKSRHLEKVQIKAAMDEILELWADQQETKAPSSPLKISATCRTVWASNYPVTGLEEAPAEHHR</sequence>
<comment type="caution">
    <text evidence="1">The sequence shown here is derived from an EMBL/GenBank/DDBJ whole genome shotgun (WGS) entry which is preliminary data.</text>
</comment>
<organism evidence="1 2">
    <name type="scientific">Streptomyces alanosinicus</name>
    <dbReference type="NCBI Taxonomy" id="68171"/>
    <lineage>
        <taxon>Bacteria</taxon>
        <taxon>Bacillati</taxon>
        <taxon>Actinomycetota</taxon>
        <taxon>Actinomycetes</taxon>
        <taxon>Kitasatosporales</taxon>
        <taxon>Streptomycetaceae</taxon>
        <taxon>Streptomyces</taxon>
    </lineage>
</organism>
<dbReference type="EMBL" id="BMVG01000006">
    <property type="protein sequence ID" value="GHE03987.1"/>
    <property type="molecule type" value="Genomic_DNA"/>
</dbReference>
<gene>
    <name evidence="1" type="ORF">GCM10010339_33670</name>
</gene>
<name>A0A918YHF9_9ACTN</name>
<accession>A0A918YHF9</accession>
<proteinExistence type="predicted"/>
<reference evidence="1" key="2">
    <citation type="submission" date="2020-09" db="EMBL/GenBank/DDBJ databases">
        <authorList>
            <person name="Sun Q."/>
            <person name="Ohkuma M."/>
        </authorList>
    </citation>
    <scope>NUCLEOTIDE SEQUENCE</scope>
    <source>
        <strain evidence="1">JCM 4714</strain>
    </source>
</reference>
<evidence type="ECO:0000313" key="1">
    <source>
        <dbReference type="EMBL" id="GHE03987.1"/>
    </source>
</evidence>
<keyword evidence="2" id="KW-1185">Reference proteome</keyword>
<protein>
    <submittedName>
        <fullName evidence="1">Uncharacterized protein</fullName>
    </submittedName>
</protein>
<reference evidence="1" key="1">
    <citation type="journal article" date="2014" name="Int. J. Syst. Evol. Microbiol.">
        <title>Complete genome sequence of Corynebacterium casei LMG S-19264T (=DSM 44701T), isolated from a smear-ripened cheese.</title>
        <authorList>
            <consortium name="US DOE Joint Genome Institute (JGI-PGF)"/>
            <person name="Walter F."/>
            <person name="Albersmeier A."/>
            <person name="Kalinowski J."/>
            <person name="Ruckert C."/>
        </authorList>
    </citation>
    <scope>NUCLEOTIDE SEQUENCE</scope>
    <source>
        <strain evidence="1">JCM 4714</strain>
    </source>
</reference>
<dbReference type="AlphaFoldDB" id="A0A918YHF9"/>